<evidence type="ECO:0000313" key="3">
    <source>
        <dbReference type="Proteomes" id="UP000194948"/>
    </source>
</evidence>
<organism evidence="2 3">
    <name type="scientific">Candidatus Enterococcus palustris</name>
    <dbReference type="NCBI Taxonomy" id="1834189"/>
    <lineage>
        <taxon>Bacteria</taxon>
        <taxon>Bacillati</taxon>
        <taxon>Bacillota</taxon>
        <taxon>Bacilli</taxon>
        <taxon>Lactobacillales</taxon>
        <taxon>Enterococcaceae</taxon>
        <taxon>Enterococcus</taxon>
    </lineage>
</organism>
<name>A0AAQ3W9H8_9ENTE</name>
<reference evidence="3" key="1">
    <citation type="submission" date="2017-05" db="EMBL/GenBank/DDBJ databases">
        <title>The Genome Sequence of EEnterococcus faecalis 9F2_4866.</title>
        <authorList>
            <consortium name="The Broad Institute Genomics Platform"/>
            <consortium name="The Broad Institute Genomic Center for Infectious Diseases"/>
            <person name="Earl A."/>
            <person name="Manson A."/>
            <person name="Schwartman J."/>
            <person name="Gilmore M."/>
            <person name="Abouelleil A."/>
            <person name="Cao P."/>
            <person name="Chapman S."/>
            <person name="Cusick C."/>
            <person name="Shea T."/>
            <person name="Young S."/>
            <person name="Neafsey D."/>
            <person name="Nusbaum C."/>
            <person name="Birren B."/>
        </authorList>
    </citation>
    <scope>NUCLEOTIDE SEQUENCE [LARGE SCALE GENOMIC DNA]</scope>
    <source>
        <strain evidence="3">7F3_DIV0205</strain>
    </source>
</reference>
<reference evidence="2 3" key="2">
    <citation type="submission" date="2024-03" db="EMBL/GenBank/DDBJ databases">
        <title>The Genome Sequence of Enterococcus sp. DIV0205d.</title>
        <authorList>
            <consortium name="The Broad Institute Genomics Platform"/>
            <consortium name="The Broad Institute Microbial Omics Core"/>
            <consortium name="The Broad Institute Genomic Center for Infectious Diseases"/>
            <person name="Earl A."/>
            <person name="Manson A."/>
            <person name="Gilmore M."/>
            <person name="Schwartman J."/>
            <person name="Shea T."/>
            <person name="Abouelleil A."/>
            <person name="Cao P."/>
            <person name="Chapman S."/>
            <person name="Cusick C."/>
            <person name="Young S."/>
            <person name="Neafsey D."/>
            <person name="Nusbaum C."/>
            <person name="Birren B."/>
        </authorList>
    </citation>
    <scope>NUCLEOTIDE SEQUENCE [LARGE SCALE GENOMIC DNA]</scope>
    <source>
        <strain evidence="2 3">7F3_DIV0205</strain>
    </source>
</reference>
<proteinExistence type="predicted"/>
<dbReference type="RefSeq" id="WP_086314611.1">
    <property type="nucleotide sequence ID" value="NZ_CP147244.1"/>
</dbReference>
<keyword evidence="3" id="KW-1185">Reference proteome</keyword>
<sequence length="1432" mass="156445">MEKVKNKKMWSVIALVFIGFVMVATIFNQSSSISAKTDESSKKVTQSKTQDIPNLDSQDNQNGIHENNFSSRLMNPIENESGLKATAKILTVAQNKAFPSLATVAGRNMLFSQVVIPDPQAGASYVYVDSEGSLSNPSSSAVGFQKIYVKITENATSSSIIVPIPVTVTDAGTSLLFSNTVALQVNNTSGKIILYPNDTKGKNATELSQLVQSKGNIQAWNMETGEAVPVNVLNTTINATTIGAYTANVEVTAGSGADQQKVTTSKAVVVFGAEPQKYVNVTQNTPLVLSTVPTNLFTKFQTVTTTISTGVNYKFVDEEGKELLNSKFDTSEVGFHWANIKMTDNNNPNISTVIKVAVNVTNDTISTHFGATVMLKKDKDAVVTLSDIKGKNSAEVAAIVQAKMNLKAWNISTGETVAAKVTSTTVKPNTIGNYSSTIQLSLAGKTETTYSSFVVFGAMLKAPYYTAISQFRTLDMGLYAGKFFDKYQTLTGNLGGNANYEWVANEAGDPIESFDSSKAGFQWGYIKMSEKTNASISTVIPVPITVTNNQTTIVNAKAGLSYDLPLVTKGELKNLDNIQIIQLLTNKLSLSAWALTSGKKLDVKVTGTTITPLSQTGEITVTITSETEIIPYKLNILVVPDKVFGKDLSNDWKNIPLNSSEGLVINPLTGSKMSFPQRGLTSALKTDQGFIIKDEQNRGYVFFDQKVSDIPGVGSYPLYGGSVGWSRTNGLGWDEVDSRIVTSYFMRKGNTIKQILFDQKNQVMYVYTLSLARNLNFSVYLDMYNLSNETKKFSMLESVDTDYLSDLVSIYAMGNNSGFYMEKEQDVNNKPVKRRFSIKLKDSKGQWLSDYTKFIAGAYKGIGVFNDYNYFGNDFSKSGNESDELAEGDVISENVDTAYQLGAPWKDIASGESLKTGYEVFVGQELPYMQLQADPDVFNIYQDHTEDLVSDYTISKIPEAGAKGSVYVTYPDGSENQLPYLSNEVKEFDGRLVIPVNKLSDNLNEEQGTIKSYDTSLIAVDESGGPTNGVPSHDYQIKVNVYHLGGSPIAQILKKDSVWNKEANTLIADPVILPGHKADFEYVNPSKPVDTSKPGLQYMEVRMTDMNDPSQKTIIRVPVMVLDDTLPTTGVMVGAVDFGTNRKEVSGLSDEELNALILKKSDAAGWDIATGLQKDVELSVLNTTLTNDPDITKKYTATIQAKKGAVTETTTVQITLSAKLIVNFLDIKGNAIHDPYTGTNEIGSTVDLTELSEVTDILAKLKADNYELVKKPDNEQFKIVYGENRADYQFNGALTLISAPDVLDFETKNATVNAVKFTDPKVVGKPLVVSDTRAEKEEWSLKANVDQPLTSLANKEVIIPDAIKYNYQGEDLMLGTDSVVIVNHTNTASDTYDITKERWSKGEGFLLDLQPGAIKALGKYQAKITITLENTK</sequence>
<evidence type="ECO:0000256" key="1">
    <source>
        <dbReference type="SAM" id="MobiDB-lite"/>
    </source>
</evidence>
<dbReference type="Proteomes" id="UP000194948">
    <property type="component" value="Chromosome"/>
</dbReference>
<gene>
    <name evidence="2" type="ORF">A5821_002194</name>
</gene>
<protein>
    <submittedName>
        <fullName evidence="2">Uncharacterized protein</fullName>
    </submittedName>
</protein>
<evidence type="ECO:0000313" key="2">
    <source>
        <dbReference type="EMBL" id="WYK01068.1"/>
    </source>
</evidence>
<feature type="compositionally biased region" description="Polar residues" evidence="1">
    <location>
        <begin position="43"/>
        <end position="68"/>
    </location>
</feature>
<feature type="region of interest" description="Disordered" evidence="1">
    <location>
        <begin position="37"/>
        <end position="68"/>
    </location>
</feature>
<accession>A0AAQ3W9H8</accession>
<dbReference type="EMBL" id="CP147244">
    <property type="protein sequence ID" value="WYK01068.1"/>
    <property type="molecule type" value="Genomic_DNA"/>
</dbReference>